<evidence type="ECO:0000256" key="6">
    <source>
        <dbReference type="SAM" id="Phobius"/>
    </source>
</evidence>
<gene>
    <name evidence="8" type="ORF">PR048_025746</name>
</gene>
<dbReference type="SUPFAM" id="SSF103473">
    <property type="entry name" value="MFS general substrate transporter"/>
    <property type="match status" value="1"/>
</dbReference>
<organism evidence="8 9">
    <name type="scientific">Dryococelus australis</name>
    <dbReference type="NCBI Taxonomy" id="614101"/>
    <lineage>
        <taxon>Eukaryota</taxon>
        <taxon>Metazoa</taxon>
        <taxon>Ecdysozoa</taxon>
        <taxon>Arthropoda</taxon>
        <taxon>Hexapoda</taxon>
        <taxon>Insecta</taxon>
        <taxon>Pterygota</taxon>
        <taxon>Neoptera</taxon>
        <taxon>Polyneoptera</taxon>
        <taxon>Phasmatodea</taxon>
        <taxon>Verophasmatodea</taxon>
        <taxon>Anareolatae</taxon>
        <taxon>Phasmatidae</taxon>
        <taxon>Eurycanthinae</taxon>
        <taxon>Dryococelus</taxon>
    </lineage>
</organism>
<dbReference type="PANTHER" id="PTHR48021:SF34">
    <property type="entry name" value="FACILITATED TREHALOSE TRANSPORTER TRET1-2 HOMOLOG-LIKE PROTEIN"/>
    <property type="match status" value="1"/>
</dbReference>
<feature type="transmembrane region" description="Helical" evidence="6">
    <location>
        <begin position="179"/>
        <end position="200"/>
    </location>
</feature>
<feature type="transmembrane region" description="Helical" evidence="6">
    <location>
        <begin position="350"/>
        <end position="373"/>
    </location>
</feature>
<sequence length="525" mass="58213">MSIWYIDNLILKRDVHNEKSKKALQNFSWTPVHFSRSNSLKYVQPRFLPQVKAAVLSCWVNLASGASMAYVTPALQTLQLPDSGLALSDSQASWVASLSMLGAFLGGISVGPCIALGRRRALWLVALPLAVSWALVAAATAVWHLCLAQFLSGICMAITADASQVYVSETVSAERRGSLGCVPMLMFNLGTLACWCAGAWLPWDQLAMFCAALALPSLLLPLWFPESPSYLVAHSRTQQALHSLYQLRGKRCDINFEYQELLQCDKGTGFRESMRHMCDNDLLKPLFIMAAVRILSRFCGLRAILTYTKDLLHSTHSVLDERQANIIIGSVQLAATLFGSLVVDKLGRRNILMASQFVMGMSLAALGSFFYFFDESDCAHNSALSWVPLAAILVYIVCNSVGLSPVSGILIGELVPQRYRHVTSSLTGAASWLSAFIVTKTFVDLDRYLHLYGTMWLYCLMCFLGVVFVFFALPETRGLSQYAIDVLFVHSVEDDDEEDYRCPPPTTRRHSSLKSVDINENQTRL</sequence>
<dbReference type="Pfam" id="PF00083">
    <property type="entry name" value="Sugar_tr"/>
    <property type="match status" value="1"/>
</dbReference>
<evidence type="ECO:0000259" key="7">
    <source>
        <dbReference type="PROSITE" id="PS50850"/>
    </source>
</evidence>
<evidence type="ECO:0000313" key="9">
    <source>
        <dbReference type="Proteomes" id="UP001159363"/>
    </source>
</evidence>
<keyword evidence="4 6" id="KW-0472">Membrane</keyword>
<keyword evidence="2 6" id="KW-0812">Transmembrane</keyword>
<protein>
    <recommendedName>
        <fullName evidence="7">Major facilitator superfamily (MFS) profile domain-containing protein</fullName>
    </recommendedName>
</protein>
<keyword evidence="3 6" id="KW-1133">Transmembrane helix</keyword>
<dbReference type="InterPro" id="IPR005828">
    <property type="entry name" value="MFS_sugar_transport-like"/>
</dbReference>
<dbReference type="EMBL" id="JARBHB010000011">
    <property type="protein sequence ID" value="KAJ8872144.1"/>
    <property type="molecule type" value="Genomic_DNA"/>
</dbReference>
<dbReference type="InterPro" id="IPR020846">
    <property type="entry name" value="MFS_dom"/>
</dbReference>
<dbReference type="InterPro" id="IPR036259">
    <property type="entry name" value="MFS_trans_sf"/>
</dbReference>
<feature type="region of interest" description="Disordered" evidence="5">
    <location>
        <begin position="496"/>
        <end position="525"/>
    </location>
</feature>
<dbReference type="PANTHER" id="PTHR48021">
    <property type="match status" value="1"/>
</dbReference>
<comment type="subcellular location">
    <subcellularLocation>
        <location evidence="1">Membrane</location>
        <topology evidence="1">Multi-pass membrane protein</topology>
    </subcellularLocation>
</comment>
<feature type="transmembrane region" description="Helical" evidence="6">
    <location>
        <begin position="455"/>
        <end position="473"/>
    </location>
</feature>
<name>A0ABQ9GJE7_9NEOP</name>
<dbReference type="Proteomes" id="UP001159363">
    <property type="component" value="Chromosome 10"/>
</dbReference>
<feature type="domain" description="Major facilitator superfamily (MFS) profile" evidence="7">
    <location>
        <begin position="53"/>
        <end position="477"/>
    </location>
</feature>
<evidence type="ECO:0000256" key="5">
    <source>
        <dbReference type="SAM" id="MobiDB-lite"/>
    </source>
</evidence>
<dbReference type="PROSITE" id="PS00216">
    <property type="entry name" value="SUGAR_TRANSPORT_1"/>
    <property type="match status" value="1"/>
</dbReference>
<reference evidence="8 9" key="1">
    <citation type="submission" date="2023-02" db="EMBL/GenBank/DDBJ databases">
        <title>LHISI_Scaffold_Assembly.</title>
        <authorList>
            <person name="Stuart O.P."/>
            <person name="Cleave R."/>
            <person name="Magrath M.J.L."/>
            <person name="Mikheyev A.S."/>
        </authorList>
    </citation>
    <scope>NUCLEOTIDE SEQUENCE [LARGE SCALE GENOMIC DNA]</scope>
    <source>
        <strain evidence="8">Daus_M_001</strain>
        <tissue evidence="8">Leg muscle</tissue>
    </source>
</reference>
<feature type="transmembrane region" description="Helical" evidence="6">
    <location>
        <begin position="53"/>
        <end position="72"/>
    </location>
</feature>
<feature type="transmembrane region" description="Helical" evidence="6">
    <location>
        <begin position="385"/>
        <end position="410"/>
    </location>
</feature>
<evidence type="ECO:0000256" key="1">
    <source>
        <dbReference type="ARBA" id="ARBA00004141"/>
    </source>
</evidence>
<keyword evidence="9" id="KW-1185">Reference proteome</keyword>
<dbReference type="PROSITE" id="PS50850">
    <property type="entry name" value="MFS"/>
    <property type="match status" value="1"/>
</dbReference>
<comment type="caution">
    <text evidence="8">The sequence shown here is derived from an EMBL/GenBank/DDBJ whole genome shotgun (WGS) entry which is preliminary data.</text>
</comment>
<dbReference type="Gene3D" id="1.20.1250.20">
    <property type="entry name" value="MFS general substrate transporter like domains"/>
    <property type="match status" value="1"/>
</dbReference>
<dbReference type="InterPro" id="IPR005829">
    <property type="entry name" value="Sugar_transporter_CS"/>
</dbReference>
<proteinExistence type="predicted"/>
<feature type="transmembrane region" description="Helical" evidence="6">
    <location>
        <begin position="121"/>
        <end position="143"/>
    </location>
</feature>
<evidence type="ECO:0000256" key="4">
    <source>
        <dbReference type="ARBA" id="ARBA00023136"/>
    </source>
</evidence>
<evidence type="ECO:0000256" key="2">
    <source>
        <dbReference type="ARBA" id="ARBA00022692"/>
    </source>
</evidence>
<accession>A0ABQ9GJE7</accession>
<feature type="transmembrane region" description="Helical" evidence="6">
    <location>
        <begin position="92"/>
        <end position="114"/>
    </location>
</feature>
<feature type="transmembrane region" description="Helical" evidence="6">
    <location>
        <begin position="149"/>
        <end position="167"/>
    </location>
</feature>
<feature type="transmembrane region" description="Helical" evidence="6">
    <location>
        <begin position="422"/>
        <end position="443"/>
    </location>
</feature>
<dbReference type="InterPro" id="IPR050549">
    <property type="entry name" value="MFS_Trehalose_Transporter"/>
</dbReference>
<feature type="transmembrane region" description="Helical" evidence="6">
    <location>
        <begin position="206"/>
        <end position="224"/>
    </location>
</feature>
<evidence type="ECO:0000313" key="8">
    <source>
        <dbReference type="EMBL" id="KAJ8872144.1"/>
    </source>
</evidence>
<evidence type="ECO:0000256" key="3">
    <source>
        <dbReference type="ARBA" id="ARBA00022989"/>
    </source>
</evidence>